<dbReference type="GO" id="GO:0016787">
    <property type="term" value="F:hydrolase activity"/>
    <property type="evidence" value="ECO:0007669"/>
    <property type="project" value="UniProtKB-UniRule"/>
</dbReference>
<evidence type="ECO:0000256" key="3">
    <source>
        <dbReference type="ARBA" id="ARBA00022806"/>
    </source>
</evidence>
<evidence type="ECO:0000256" key="1">
    <source>
        <dbReference type="ARBA" id="ARBA00022741"/>
    </source>
</evidence>
<dbReference type="InterPro" id="IPR027785">
    <property type="entry name" value="UvrD-like_helicase_C"/>
</dbReference>
<dbReference type="InterPro" id="IPR014016">
    <property type="entry name" value="UvrD-like_ATP-bd"/>
</dbReference>
<accession>A0A1T4JT90</accession>
<dbReference type="SUPFAM" id="SSF52540">
    <property type="entry name" value="P-loop containing nucleoside triphosphate hydrolases"/>
    <property type="match status" value="1"/>
</dbReference>
<feature type="binding site" evidence="5">
    <location>
        <begin position="256"/>
        <end position="263"/>
    </location>
    <ligand>
        <name>ATP</name>
        <dbReference type="ChEBI" id="CHEBI:30616"/>
    </ligand>
</feature>
<evidence type="ECO:0000256" key="2">
    <source>
        <dbReference type="ARBA" id="ARBA00022801"/>
    </source>
</evidence>
<dbReference type="GO" id="GO:0003677">
    <property type="term" value="F:DNA binding"/>
    <property type="evidence" value="ECO:0007669"/>
    <property type="project" value="InterPro"/>
</dbReference>
<sequence length="841" mass="97417">MSSNIVFRSNVFPFEGDLTSDKRFFNQIVDFYKLHSLYNKHHTDNYFNEYQKKINSETPFCALNKFEPCWGIKRKADAYEWVCRCTKTECSNFTKCRASNPLTEGEIERFAPITSYVDDYGYSACKAEYTLFPLATGESFKYEDTYENEKELSLTEKKELPLTEAKDLPLTEEKEISAANKDRFDVLKILRRISKRNVKDDTIETLADEFHDNVITDNPPKDLTYQVNDNIFELFACGTQDEVITGGKKEYTFVDAGPGTGKTYTLIHKINYMVNELEVDPEGIMVLCFTNAAVDVIKKRLYQFVKDGADRGLMNVDVRTFHSFAWWLINQANEMGWANIPLSSLNNYDESLNKASHIISTHSKDVFNWWEHFIVDEVQDLTNTLARFVLKIIHACLNNNCGVTVFGDACQAIYDYQCDNESSMRSIEFYKAVCNQFGNNARYIFFTENHRQTNDLISKTVVLRNAILKDNIADMKNAVLSIMDSIEEVSEKSLYNRFENEGAILLRNNGQTLLLSSDFRKRGVEHTLNLSKKFDKNYAPWIADVFADYSNSLIDYNRFENLLINSNADYSAPIIWKRIQYYYKTESNSFDVRDLLGRIATSKFDDVIFRSISKESKIVSNIHRAKGREYDTVIIDKSFADELYKNDVNKDEYKVFYVAVTRAKRLLKSVKTMRHIKINKIKKEWYGLNNERWGFIKNFELKYLEFLGKEDVNIDQFAFFNNQEMANIKAGDAIRLERKIGQNTFYYNVVAEKTESIIGKIGSDSMFVKDIIRIMKLNPMTLSKAVELPVSVNNLYVSGVYSQIVDSKYLETHPDITSVAPNGVWKWIDIIGLGHMEYDVY</sequence>
<dbReference type="STRING" id="290054.SAMN02745114_00072"/>
<organism evidence="7 8">
    <name type="scientific">Eubacterium coprostanoligenes</name>
    <dbReference type="NCBI Taxonomy" id="290054"/>
    <lineage>
        <taxon>Bacteria</taxon>
        <taxon>Bacillati</taxon>
        <taxon>Bacillota</taxon>
        <taxon>Clostridia</taxon>
        <taxon>Eubacteriales</taxon>
        <taxon>Eubacteriaceae</taxon>
        <taxon>Eubacterium</taxon>
    </lineage>
</organism>
<keyword evidence="4 5" id="KW-0067">ATP-binding</keyword>
<evidence type="ECO:0000313" key="7">
    <source>
        <dbReference type="EMBL" id="SJZ33422.1"/>
    </source>
</evidence>
<keyword evidence="3 5" id="KW-0347">Helicase</keyword>
<dbReference type="EMBL" id="FUWW01000001">
    <property type="protein sequence ID" value="SJZ33422.1"/>
    <property type="molecule type" value="Genomic_DNA"/>
</dbReference>
<evidence type="ECO:0000256" key="5">
    <source>
        <dbReference type="PROSITE-ProRule" id="PRU00560"/>
    </source>
</evidence>
<evidence type="ECO:0000313" key="8">
    <source>
        <dbReference type="Proteomes" id="UP000190657"/>
    </source>
</evidence>
<dbReference type="OrthoDB" id="9765670at2"/>
<dbReference type="Gene3D" id="3.40.50.300">
    <property type="entry name" value="P-loop containing nucleotide triphosphate hydrolases"/>
    <property type="match status" value="2"/>
</dbReference>
<dbReference type="InterPro" id="IPR027417">
    <property type="entry name" value="P-loop_NTPase"/>
</dbReference>
<dbReference type="GO" id="GO:0005524">
    <property type="term" value="F:ATP binding"/>
    <property type="evidence" value="ECO:0007669"/>
    <property type="project" value="UniProtKB-UniRule"/>
</dbReference>
<keyword evidence="8" id="KW-1185">Reference proteome</keyword>
<keyword evidence="1 5" id="KW-0547">Nucleotide-binding</keyword>
<dbReference type="Pfam" id="PF00580">
    <property type="entry name" value="UvrD-helicase"/>
    <property type="match status" value="1"/>
</dbReference>
<dbReference type="GO" id="GO:0000725">
    <property type="term" value="P:recombinational repair"/>
    <property type="evidence" value="ECO:0007669"/>
    <property type="project" value="TreeGrafter"/>
</dbReference>
<keyword evidence="2 5" id="KW-0378">Hydrolase</keyword>
<dbReference type="RefSeq" id="WP_078767592.1">
    <property type="nucleotide sequence ID" value="NZ_FUWW01000001.1"/>
</dbReference>
<protein>
    <submittedName>
        <fullName evidence="7">UvrD-like helicase C-terminal domain-containing protein</fullName>
    </submittedName>
</protein>
<name>A0A1T4JT90_9FIRM</name>
<evidence type="ECO:0000256" key="4">
    <source>
        <dbReference type="ARBA" id="ARBA00022840"/>
    </source>
</evidence>
<gene>
    <name evidence="7" type="ORF">SAMN02745114_00072</name>
</gene>
<dbReference type="InterPro" id="IPR000212">
    <property type="entry name" value="DNA_helicase_UvrD/REP"/>
</dbReference>
<dbReference type="PANTHER" id="PTHR11070">
    <property type="entry name" value="UVRD / RECB / PCRA DNA HELICASE FAMILY MEMBER"/>
    <property type="match status" value="1"/>
</dbReference>
<dbReference type="Proteomes" id="UP000190657">
    <property type="component" value="Unassembled WGS sequence"/>
</dbReference>
<dbReference type="Pfam" id="PF13538">
    <property type="entry name" value="UvrD_C_2"/>
    <property type="match status" value="1"/>
</dbReference>
<reference evidence="8" key="1">
    <citation type="submission" date="2017-02" db="EMBL/GenBank/DDBJ databases">
        <authorList>
            <person name="Varghese N."/>
            <person name="Submissions S."/>
        </authorList>
    </citation>
    <scope>NUCLEOTIDE SEQUENCE [LARGE SCALE GENOMIC DNA]</scope>
    <source>
        <strain evidence="8">ATCC 51222</strain>
    </source>
</reference>
<dbReference type="GO" id="GO:0043138">
    <property type="term" value="F:3'-5' DNA helicase activity"/>
    <property type="evidence" value="ECO:0007669"/>
    <property type="project" value="TreeGrafter"/>
</dbReference>
<feature type="domain" description="UvrD-like helicase ATP-binding" evidence="6">
    <location>
        <begin position="235"/>
        <end position="561"/>
    </location>
</feature>
<dbReference type="AlphaFoldDB" id="A0A1T4JT90"/>
<dbReference type="PANTHER" id="PTHR11070:SF46">
    <property type="entry name" value="ATP-DEPENDENT DNA HELICASE HMI1, MITOCHONDRIAL"/>
    <property type="match status" value="1"/>
</dbReference>
<proteinExistence type="predicted"/>
<evidence type="ECO:0000259" key="6">
    <source>
        <dbReference type="PROSITE" id="PS51198"/>
    </source>
</evidence>
<dbReference type="PROSITE" id="PS51198">
    <property type="entry name" value="UVRD_HELICASE_ATP_BIND"/>
    <property type="match status" value="1"/>
</dbReference>